<organism evidence="2 3">
    <name type="scientific">Ramalina farinacea</name>
    <dbReference type="NCBI Taxonomy" id="258253"/>
    <lineage>
        <taxon>Eukaryota</taxon>
        <taxon>Fungi</taxon>
        <taxon>Dikarya</taxon>
        <taxon>Ascomycota</taxon>
        <taxon>Pezizomycotina</taxon>
        <taxon>Lecanoromycetes</taxon>
        <taxon>OSLEUM clade</taxon>
        <taxon>Lecanoromycetidae</taxon>
        <taxon>Lecanorales</taxon>
        <taxon>Lecanorineae</taxon>
        <taxon>Ramalinaceae</taxon>
        <taxon>Ramalina</taxon>
    </lineage>
</organism>
<name>A0AA43TSX6_9LECA</name>
<evidence type="ECO:0000313" key="2">
    <source>
        <dbReference type="EMBL" id="MDI1487053.1"/>
    </source>
</evidence>
<keyword evidence="3" id="KW-1185">Reference proteome</keyword>
<dbReference type="Proteomes" id="UP001161017">
    <property type="component" value="Unassembled WGS sequence"/>
</dbReference>
<dbReference type="AlphaFoldDB" id="A0AA43TSX6"/>
<reference evidence="2" key="1">
    <citation type="journal article" date="2023" name="Genome Biol. Evol.">
        <title>First Whole Genome Sequence and Flow Cytometry Genome Size Data for the Lichen-Forming Fungus Ramalina farinacea (Ascomycota).</title>
        <authorList>
            <person name="Llewellyn T."/>
            <person name="Mian S."/>
            <person name="Hill R."/>
            <person name="Leitch I.J."/>
            <person name="Gaya E."/>
        </authorList>
    </citation>
    <scope>NUCLEOTIDE SEQUENCE</scope>
    <source>
        <strain evidence="2">LIQ254RAFAR</strain>
    </source>
</reference>
<comment type="caution">
    <text evidence="2">The sequence shown here is derived from an EMBL/GenBank/DDBJ whole genome shotgun (WGS) entry which is preliminary data.</text>
</comment>
<accession>A0AA43TSX6</accession>
<feature type="compositionally biased region" description="Basic and acidic residues" evidence="1">
    <location>
        <begin position="45"/>
        <end position="55"/>
    </location>
</feature>
<gene>
    <name evidence="2" type="ORF">OHK93_006316</name>
</gene>
<protein>
    <submittedName>
        <fullName evidence="2">Uncharacterized protein</fullName>
    </submittedName>
</protein>
<dbReference type="EMBL" id="JAPUFD010000004">
    <property type="protein sequence ID" value="MDI1487053.1"/>
    <property type="molecule type" value="Genomic_DNA"/>
</dbReference>
<evidence type="ECO:0000313" key="3">
    <source>
        <dbReference type="Proteomes" id="UP001161017"/>
    </source>
</evidence>
<feature type="region of interest" description="Disordered" evidence="1">
    <location>
        <begin position="1"/>
        <end position="78"/>
    </location>
</feature>
<evidence type="ECO:0000256" key="1">
    <source>
        <dbReference type="SAM" id="MobiDB-lite"/>
    </source>
</evidence>
<sequence length="429" mass="47259">MPPAVKGTAADKSSRRPFPTFDPRKPRTPYRGVAAAAQKPPMPEQHLHGHTDPAKRAAPNTIASGHVRDPHPYTGFTASSNKTEMLLQSLDQRLAEEDASSKRSVLYDPMTDDYGRGFAQSLSIRPESSISAKHASSALRRDGFLGGLNFQRDLLNKSDPLPPVPNLTGREVDSNQIGYSSAQPNQRDDVFGAYPTTNAFTTSNMNYLREQQRQRQLQQRQEQEENARFIPAYDTGFALEELAMTYEPKSQAEQDAEVMAWFTKPYAEGSHVRDMLSKAGAHSVGNRNKYDLDEASDNSTPPLTARYLQTRWDYTTAAPAAKVAATLSSPAAGLDLLSPLLANLHTHQLNNFRDCPFTRYTIPPAWCIDTTGLPGSKDSFFGEGEEGGWNPPKRVGRDKRRVMRVIEGRATYFEEGVGVGVVSPGSSAV</sequence>
<proteinExistence type="predicted"/>